<proteinExistence type="predicted"/>
<feature type="compositionally biased region" description="Polar residues" evidence="1">
    <location>
        <begin position="1"/>
        <end position="15"/>
    </location>
</feature>
<keyword evidence="3" id="KW-1185">Reference proteome</keyword>
<dbReference type="Proteomes" id="UP001454036">
    <property type="component" value="Unassembled WGS sequence"/>
</dbReference>
<name>A0AAV3R4R9_LITER</name>
<dbReference type="AlphaFoldDB" id="A0AAV3R4R9"/>
<feature type="region of interest" description="Disordered" evidence="1">
    <location>
        <begin position="1"/>
        <end position="92"/>
    </location>
</feature>
<organism evidence="2 3">
    <name type="scientific">Lithospermum erythrorhizon</name>
    <name type="common">Purple gromwell</name>
    <name type="synonym">Lithospermum officinale var. erythrorhizon</name>
    <dbReference type="NCBI Taxonomy" id="34254"/>
    <lineage>
        <taxon>Eukaryota</taxon>
        <taxon>Viridiplantae</taxon>
        <taxon>Streptophyta</taxon>
        <taxon>Embryophyta</taxon>
        <taxon>Tracheophyta</taxon>
        <taxon>Spermatophyta</taxon>
        <taxon>Magnoliopsida</taxon>
        <taxon>eudicotyledons</taxon>
        <taxon>Gunneridae</taxon>
        <taxon>Pentapetalae</taxon>
        <taxon>asterids</taxon>
        <taxon>lamiids</taxon>
        <taxon>Boraginales</taxon>
        <taxon>Boraginaceae</taxon>
        <taxon>Boraginoideae</taxon>
        <taxon>Lithospermeae</taxon>
        <taxon>Lithospermum</taxon>
    </lineage>
</organism>
<gene>
    <name evidence="2" type="ORF">LIER_25447</name>
</gene>
<comment type="caution">
    <text evidence="2">The sequence shown here is derived from an EMBL/GenBank/DDBJ whole genome shotgun (WGS) entry which is preliminary data.</text>
</comment>
<sequence>MPPKTKNSQHGQSSKPKTKNQSKNPSKRRRAPSDSDENYVSNEDVNVCANIEGPSEGGNEANVEVEVEFDPKDDNSPKGRGGETNTKVSPGGWCKASDLEGTIVWERFKEQGITNFLTFSHEVYPDLVRRFYKHAYIASTVCNTQVALVV</sequence>
<feature type="compositionally biased region" description="Basic residues" evidence="1">
    <location>
        <begin position="16"/>
        <end position="30"/>
    </location>
</feature>
<reference evidence="2 3" key="1">
    <citation type="submission" date="2024-01" db="EMBL/GenBank/DDBJ databases">
        <title>The complete chloroplast genome sequence of Lithospermum erythrorhizon: insights into the phylogenetic relationship among Boraginaceae species and the maternal lineages of purple gromwells.</title>
        <authorList>
            <person name="Okada T."/>
            <person name="Watanabe K."/>
        </authorList>
    </citation>
    <scope>NUCLEOTIDE SEQUENCE [LARGE SCALE GENOMIC DNA]</scope>
</reference>
<dbReference type="EMBL" id="BAABME010007668">
    <property type="protein sequence ID" value="GAA0171412.1"/>
    <property type="molecule type" value="Genomic_DNA"/>
</dbReference>
<evidence type="ECO:0000313" key="2">
    <source>
        <dbReference type="EMBL" id="GAA0171412.1"/>
    </source>
</evidence>
<evidence type="ECO:0000313" key="3">
    <source>
        <dbReference type="Proteomes" id="UP001454036"/>
    </source>
</evidence>
<evidence type="ECO:0000256" key="1">
    <source>
        <dbReference type="SAM" id="MobiDB-lite"/>
    </source>
</evidence>
<accession>A0AAV3R4R9</accession>
<feature type="compositionally biased region" description="Basic and acidic residues" evidence="1">
    <location>
        <begin position="69"/>
        <end position="81"/>
    </location>
</feature>
<protein>
    <submittedName>
        <fullName evidence="2">Uncharacterized protein</fullName>
    </submittedName>
</protein>